<dbReference type="GO" id="GO:0005980">
    <property type="term" value="P:glycogen catabolic process"/>
    <property type="evidence" value="ECO:0007669"/>
    <property type="project" value="InterPro"/>
</dbReference>
<dbReference type="PaxDb" id="880073-Calab_1017"/>
<dbReference type="AlphaFoldDB" id="H1XVS4"/>
<evidence type="ECO:0000313" key="6">
    <source>
        <dbReference type="Proteomes" id="UP000183868"/>
    </source>
</evidence>
<evidence type="ECO:0000313" key="5">
    <source>
        <dbReference type="Proteomes" id="UP000004671"/>
    </source>
</evidence>
<dbReference type="Pfam" id="PF09985">
    <property type="entry name" value="Glucodextran_C"/>
    <property type="match status" value="1"/>
</dbReference>
<dbReference type="eggNOG" id="COG3408">
    <property type="taxonomic scope" value="Bacteria"/>
</dbReference>
<dbReference type="InterPro" id="IPR032790">
    <property type="entry name" value="GDE_C"/>
</dbReference>
<feature type="domain" description="Glucodextranase-like C-terminal" evidence="2">
    <location>
        <begin position="774"/>
        <end position="974"/>
    </location>
</feature>
<dbReference type="Pfam" id="PF06202">
    <property type="entry name" value="GDE_C"/>
    <property type="match status" value="1"/>
</dbReference>
<keyword evidence="5" id="KW-1185">Reference proteome</keyword>
<dbReference type="InParanoid" id="H1XVS4"/>
<dbReference type="eggNOG" id="COG4945">
    <property type="taxonomic scope" value="Bacteria"/>
</dbReference>
<dbReference type="SUPFAM" id="SSF48208">
    <property type="entry name" value="Six-hairpin glycosidases"/>
    <property type="match status" value="1"/>
</dbReference>
<dbReference type="EMBL" id="CM001402">
    <property type="protein sequence ID" value="EHO40651.1"/>
    <property type="molecule type" value="Genomic_DNA"/>
</dbReference>
<dbReference type="SUPFAM" id="SSF49344">
    <property type="entry name" value="CBD9-like"/>
    <property type="match status" value="1"/>
</dbReference>
<evidence type="ECO:0000259" key="2">
    <source>
        <dbReference type="Pfam" id="PF09985"/>
    </source>
</evidence>
<sequence length="976" mass="112728" precursor="true">MYGFKIKIGIIFVVLFFMLINACSFPERKRAIKKQPILVDRFRPLPEIRLKDDSDRQFVFSNKIAGFFTGHTHRYNSTNFEGWTVNEVHLLKDYRLFQNGRELKRDRLRAFVLRPYGFERIYANGTVESFVPLDSVDALFIKIKADKGDRIVLNLTDYKKDVSAKTPEVVVKRRSFNGLQLKANYFKANDGQHYFILRYGKFSADDSISVREIENFEKAAARRKERMEQLLQRYPFFVRNRQVMKALQWSLFSLDALVTQQKGAGIWAGLPWFNNYWGRDTFISFHGALLVNGQFETAKSILRNFARFQMKDENSRELGRIPNRITNNETIYNTADGTWWFIRAIYEYFLYTGDQSFLQEMFPYVRRALEGAIGKRVDELGFLTHRDAETWMDAVGSEGPWSPRGNRAVEIQALWYTALQIGAQMAKNIEGEDSQGQKWLLLSRKVKDHFNRYYWNETRQALYDHLNADGTADQQIRPNQMFAVTVPDLPGIEPLLTRQRQEAVARFVTSHLTTPYGVLSLWYKDENFHPYHHYLPYYVPDAAYHNGLIWCWLAGPAISGQVKFDQEGSAGQLFLNEVDQILNFDAIGSFAELVEPVLRKGEQRPRISGTISQAWSLAEFLRNFYHDLVGYQPIAHENRVLFQPHLIDGIEEIRCRVPFKDDHLDVHLQKTATGMKFRLHSNFPHQRIDGYVRFPGDSIPVKIFIPDSGRDFEYEFIAADTTSDSVKLARRWHLAKIDSGLKFATIYKIPFKLLRGKQVFSPIGRNGPTVIYQRDELHDDTGQNGMFTYPENKVFEEGITDLKSLTIYDNDSTWGFRIDLRNLVDPGWHPEYGFQLTFVAIAVNDPTLGGVYSTEVGHLAQYRLPNRRKFNRIIYVGGGLEIRDGKDRRIALFVPVDGKHPLGYVQHKQIRFQIPKEFLPGLNRKSKITVLCGLQDDHGGSGLGDFRAVLENAGQWHGGGARGRHSSNVYDVLMVN</sequence>
<dbReference type="InterPro" id="IPR012341">
    <property type="entry name" value="6hp_glycosidase-like_sf"/>
</dbReference>
<dbReference type="Proteomes" id="UP000183868">
    <property type="component" value="Chromosome"/>
</dbReference>
<feature type="domain" description="Glycogen debranching enzyme C-terminal" evidence="1">
    <location>
        <begin position="260"/>
        <end position="622"/>
    </location>
</feature>
<organism evidence="4 5">
    <name type="scientific">Caldithrix abyssi DSM 13497</name>
    <dbReference type="NCBI Taxonomy" id="880073"/>
    <lineage>
        <taxon>Bacteria</taxon>
        <taxon>Pseudomonadati</taxon>
        <taxon>Calditrichota</taxon>
        <taxon>Calditrichia</taxon>
        <taxon>Calditrichales</taxon>
        <taxon>Calditrichaceae</taxon>
        <taxon>Caldithrix</taxon>
    </lineage>
</organism>
<dbReference type="STRING" id="880073.Cabys_4141"/>
<proteinExistence type="predicted"/>
<dbReference type="Gene3D" id="1.50.10.10">
    <property type="match status" value="1"/>
</dbReference>
<reference evidence="3 6" key="2">
    <citation type="submission" date="2016-11" db="EMBL/GenBank/DDBJ databases">
        <title>Genomic analysis of Caldithrix abyssi and proposal of a novel bacterial phylum Caldithrichaeota.</title>
        <authorList>
            <person name="Kublanov I."/>
            <person name="Sigalova O."/>
            <person name="Gavrilov S."/>
            <person name="Lebedinsky A."/>
            <person name="Ivanova N."/>
            <person name="Daum C."/>
            <person name="Reddy T."/>
            <person name="Klenk H.P."/>
            <person name="Goker M."/>
            <person name="Reva O."/>
            <person name="Miroshnichenko M."/>
            <person name="Kyprides N."/>
            <person name="Woyke T."/>
            <person name="Gelfand M."/>
        </authorList>
    </citation>
    <scope>NUCLEOTIDE SEQUENCE [LARGE SCALE GENOMIC DNA]</scope>
    <source>
        <strain evidence="3 6">LF13</strain>
    </source>
</reference>
<dbReference type="GO" id="GO:0004135">
    <property type="term" value="F:amylo-alpha-1,6-glucosidase activity"/>
    <property type="evidence" value="ECO:0007669"/>
    <property type="project" value="InterPro"/>
</dbReference>
<dbReference type="HOGENOM" id="CLU_304354_0_0_0"/>
<reference evidence="4 5" key="1">
    <citation type="submission" date="2011-09" db="EMBL/GenBank/DDBJ databases">
        <title>The permanent draft genome of Caldithrix abyssi DSM 13497.</title>
        <authorList>
            <consortium name="US DOE Joint Genome Institute (JGI-PGF)"/>
            <person name="Lucas S."/>
            <person name="Han J."/>
            <person name="Lapidus A."/>
            <person name="Bruce D."/>
            <person name="Goodwin L."/>
            <person name="Pitluck S."/>
            <person name="Peters L."/>
            <person name="Kyrpides N."/>
            <person name="Mavromatis K."/>
            <person name="Ivanova N."/>
            <person name="Mikhailova N."/>
            <person name="Chertkov O."/>
            <person name="Detter J.C."/>
            <person name="Tapia R."/>
            <person name="Han C."/>
            <person name="Land M."/>
            <person name="Hauser L."/>
            <person name="Markowitz V."/>
            <person name="Cheng J.-F."/>
            <person name="Hugenholtz P."/>
            <person name="Woyke T."/>
            <person name="Wu D."/>
            <person name="Spring S."/>
            <person name="Brambilla E."/>
            <person name="Klenk H.-P."/>
            <person name="Eisen J.A."/>
        </authorList>
    </citation>
    <scope>NUCLEOTIDE SEQUENCE [LARGE SCALE GENOMIC DNA]</scope>
    <source>
        <strain evidence="4 5">DSM 13497</strain>
    </source>
</reference>
<evidence type="ECO:0000313" key="3">
    <source>
        <dbReference type="EMBL" id="APF20886.1"/>
    </source>
</evidence>
<dbReference type="PANTHER" id="PTHR10569:SF2">
    <property type="entry name" value="GLYCOGEN DEBRANCHING ENZYME"/>
    <property type="match status" value="1"/>
</dbReference>
<dbReference type="InterPro" id="IPR010401">
    <property type="entry name" value="AGL/Gdb1"/>
</dbReference>
<dbReference type="Gene3D" id="2.60.40.1190">
    <property type="match status" value="1"/>
</dbReference>
<evidence type="ECO:0000259" key="1">
    <source>
        <dbReference type="Pfam" id="PF06202"/>
    </source>
</evidence>
<dbReference type="InterPro" id="IPR008928">
    <property type="entry name" value="6-hairpin_glycosidase_sf"/>
</dbReference>
<dbReference type="EMBL" id="CP018099">
    <property type="protein sequence ID" value="APF20886.1"/>
    <property type="molecule type" value="Genomic_DNA"/>
</dbReference>
<dbReference type="Proteomes" id="UP000004671">
    <property type="component" value="Chromosome"/>
</dbReference>
<gene>
    <name evidence="3" type="ORF">Cabys_4141</name>
    <name evidence="4" type="ORF">Calab_1017</name>
</gene>
<dbReference type="RefSeq" id="WP_006927676.1">
    <property type="nucleotide sequence ID" value="NZ_CM001402.1"/>
</dbReference>
<dbReference type="InterPro" id="IPR019248">
    <property type="entry name" value="Glucodextran_C"/>
</dbReference>
<name>H1XVS4_CALAY</name>
<dbReference type="OrthoDB" id="9761875at2"/>
<dbReference type="KEGG" id="caby:Cabys_4141"/>
<evidence type="ECO:0000313" key="4">
    <source>
        <dbReference type="EMBL" id="EHO40651.1"/>
    </source>
</evidence>
<protein>
    <submittedName>
        <fullName evidence="4">Amylo-alpha-16-glucosidase</fullName>
    </submittedName>
    <submittedName>
        <fullName evidence="3">Glycogen debranching enzyme, putative</fullName>
    </submittedName>
</protein>
<dbReference type="GO" id="GO:0004134">
    <property type="term" value="F:4-alpha-glucanotransferase activity"/>
    <property type="evidence" value="ECO:0007669"/>
    <property type="project" value="InterPro"/>
</dbReference>
<dbReference type="PANTHER" id="PTHR10569">
    <property type="entry name" value="GLYCOGEN DEBRANCHING ENZYME"/>
    <property type="match status" value="1"/>
</dbReference>
<accession>H1XVS4</accession>